<dbReference type="SUPFAM" id="SSF53383">
    <property type="entry name" value="PLP-dependent transferases"/>
    <property type="match status" value="1"/>
</dbReference>
<dbReference type="InterPro" id="IPR005814">
    <property type="entry name" value="Aminotrans_3"/>
</dbReference>
<dbReference type="InterPro" id="IPR015422">
    <property type="entry name" value="PyrdxlP-dep_Trfase_small"/>
</dbReference>
<dbReference type="Proteomes" id="UP000605986">
    <property type="component" value="Unassembled WGS sequence"/>
</dbReference>
<dbReference type="PANTHER" id="PTHR45688">
    <property type="match status" value="1"/>
</dbReference>
<dbReference type="Pfam" id="PF00202">
    <property type="entry name" value="Aminotran_3"/>
    <property type="match status" value="1"/>
</dbReference>
<dbReference type="EMBL" id="JAADJG010000618">
    <property type="protein sequence ID" value="KAF4441574.1"/>
    <property type="molecule type" value="Genomic_DNA"/>
</dbReference>
<dbReference type="GO" id="GO:0008483">
    <property type="term" value="F:transaminase activity"/>
    <property type="evidence" value="ECO:0007669"/>
    <property type="project" value="InterPro"/>
</dbReference>
<accession>A0A8H4K1P6</accession>
<proteinExistence type="inferred from homology"/>
<name>A0A8H4K1P6_9HYPO</name>
<comment type="caution">
    <text evidence="3">The sequence shown here is derived from an EMBL/GenBank/DDBJ whole genome shotgun (WGS) entry which is preliminary data.</text>
</comment>
<protein>
    <submittedName>
        <fullName evidence="3">2,2-dialkylglycine decarboxylase (Pyruvate)</fullName>
    </submittedName>
</protein>
<sequence length="153" mass="16760">MESILSTEGILDLPKGYLKRVQNECRKRGRTGKMFAFEHEEGAVPDILALSKTLGGLPLFSLIITHLTDPLTAAVGDKVLEIVERDNICQKANRRGQQLRAGLEKLQRKSWCIGDLGGRSLLRDIEIISDPKTKAAGADLGQAGQGYGAWDFL</sequence>
<dbReference type="InterPro" id="IPR015424">
    <property type="entry name" value="PyrdxlP-dep_Trfase"/>
</dbReference>
<dbReference type="InterPro" id="IPR015421">
    <property type="entry name" value="PyrdxlP-dep_Trfase_major"/>
</dbReference>
<comment type="similarity">
    <text evidence="1">Belongs to the class-III pyridoxal-phosphate-dependent aminotransferase family.</text>
</comment>
<organism evidence="3 4">
    <name type="scientific">Fusarium austroafricanum</name>
    <dbReference type="NCBI Taxonomy" id="2364996"/>
    <lineage>
        <taxon>Eukaryota</taxon>
        <taxon>Fungi</taxon>
        <taxon>Dikarya</taxon>
        <taxon>Ascomycota</taxon>
        <taxon>Pezizomycotina</taxon>
        <taxon>Sordariomycetes</taxon>
        <taxon>Hypocreomycetidae</taxon>
        <taxon>Hypocreales</taxon>
        <taxon>Nectriaceae</taxon>
        <taxon>Fusarium</taxon>
        <taxon>Fusarium concolor species complex</taxon>
    </lineage>
</organism>
<dbReference type="GO" id="GO:0005739">
    <property type="term" value="C:mitochondrion"/>
    <property type="evidence" value="ECO:0007669"/>
    <property type="project" value="TreeGrafter"/>
</dbReference>
<dbReference type="PANTHER" id="PTHR45688:SF13">
    <property type="entry name" value="ALANINE--GLYOXYLATE AMINOTRANSFERASE 2-LIKE"/>
    <property type="match status" value="1"/>
</dbReference>
<evidence type="ECO:0000313" key="3">
    <source>
        <dbReference type="EMBL" id="KAF4441574.1"/>
    </source>
</evidence>
<evidence type="ECO:0000256" key="2">
    <source>
        <dbReference type="ARBA" id="ARBA00022898"/>
    </source>
</evidence>
<keyword evidence="4" id="KW-1185">Reference proteome</keyword>
<evidence type="ECO:0000313" key="4">
    <source>
        <dbReference type="Proteomes" id="UP000605986"/>
    </source>
</evidence>
<reference evidence="3" key="1">
    <citation type="submission" date="2020-01" db="EMBL/GenBank/DDBJ databases">
        <title>Identification and distribution of gene clusters putatively required for synthesis of sphingolipid metabolism inhibitors in phylogenetically diverse species of the filamentous fungus Fusarium.</title>
        <authorList>
            <person name="Kim H.-S."/>
            <person name="Busman M."/>
            <person name="Brown D.W."/>
            <person name="Divon H."/>
            <person name="Uhlig S."/>
            <person name="Proctor R.H."/>
        </authorList>
    </citation>
    <scope>NUCLEOTIDE SEQUENCE</scope>
    <source>
        <strain evidence="3">NRRL 53441</strain>
    </source>
</reference>
<gene>
    <name evidence="3" type="ORF">F53441_11978</name>
</gene>
<dbReference type="OrthoDB" id="10261433at2759"/>
<dbReference type="Gene3D" id="3.40.640.10">
    <property type="entry name" value="Type I PLP-dependent aspartate aminotransferase-like (Major domain)"/>
    <property type="match status" value="1"/>
</dbReference>
<keyword evidence="2" id="KW-0663">Pyridoxal phosphate</keyword>
<dbReference type="GO" id="GO:0030170">
    <property type="term" value="F:pyridoxal phosphate binding"/>
    <property type="evidence" value="ECO:0007669"/>
    <property type="project" value="InterPro"/>
</dbReference>
<dbReference type="AlphaFoldDB" id="A0A8H4K1P6"/>
<keyword evidence="3" id="KW-0670">Pyruvate</keyword>
<dbReference type="Gene3D" id="3.90.1150.10">
    <property type="entry name" value="Aspartate Aminotransferase, domain 1"/>
    <property type="match status" value="1"/>
</dbReference>
<evidence type="ECO:0000256" key="1">
    <source>
        <dbReference type="ARBA" id="ARBA00008954"/>
    </source>
</evidence>